<comment type="caution">
    <text evidence="3">The sequence shown here is derived from an EMBL/GenBank/DDBJ whole genome shotgun (WGS) entry which is preliminary data.</text>
</comment>
<reference evidence="3 4" key="1">
    <citation type="submission" date="2016-03" db="EMBL/GenBank/DDBJ databases">
        <title>EvidentialGene: Evidence-directed Construction of Genes on Genomes.</title>
        <authorList>
            <person name="Gilbert D.G."/>
            <person name="Choi J.-H."/>
            <person name="Mockaitis K."/>
            <person name="Colbourne J."/>
            <person name="Pfrender M."/>
        </authorList>
    </citation>
    <scope>NUCLEOTIDE SEQUENCE [LARGE SCALE GENOMIC DNA]</scope>
    <source>
        <strain evidence="3 4">Xinb3</strain>
        <tissue evidence="3">Complete organism</tissue>
    </source>
</reference>
<dbReference type="Gene3D" id="3.30.70.270">
    <property type="match status" value="2"/>
</dbReference>
<dbReference type="CDD" id="cd00303">
    <property type="entry name" value="retropepsin_like"/>
    <property type="match status" value="1"/>
</dbReference>
<feature type="region of interest" description="Disordered" evidence="1">
    <location>
        <begin position="52"/>
        <end position="80"/>
    </location>
</feature>
<dbReference type="EMBL" id="LRGB01000005">
    <property type="protein sequence ID" value="KZS22081.1"/>
    <property type="molecule type" value="Genomic_DNA"/>
</dbReference>
<evidence type="ECO:0000313" key="3">
    <source>
        <dbReference type="EMBL" id="KZS22081.1"/>
    </source>
</evidence>
<evidence type="ECO:0000259" key="2">
    <source>
        <dbReference type="Pfam" id="PF00078"/>
    </source>
</evidence>
<dbReference type="SUPFAM" id="SSF56672">
    <property type="entry name" value="DNA/RNA polymerases"/>
    <property type="match status" value="2"/>
</dbReference>
<dbReference type="InterPro" id="IPR053134">
    <property type="entry name" value="RNA-dir_DNA_polymerase"/>
</dbReference>
<feature type="region of interest" description="Disordered" evidence="1">
    <location>
        <begin position="1"/>
        <end position="35"/>
    </location>
</feature>
<feature type="compositionally biased region" description="Polar residues" evidence="1">
    <location>
        <begin position="200"/>
        <end position="212"/>
    </location>
</feature>
<protein>
    <recommendedName>
        <fullName evidence="2">Reverse transcriptase domain-containing protein</fullName>
    </recommendedName>
</protein>
<dbReference type="Gene3D" id="3.10.10.10">
    <property type="entry name" value="HIV Type 1 Reverse Transcriptase, subunit A, domain 1"/>
    <property type="match status" value="2"/>
</dbReference>
<dbReference type="SUPFAM" id="SSF50630">
    <property type="entry name" value="Acid proteases"/>
    <property type="match status" value="1"/>
</dbReference>
<feature type="region of interest" description="Disordered" evidence="1">
    <location>
        <begin position="134"/>
        <end position="165"/>
    </location>
</feature>
<gene>
    <name evidence="3" type="ORF">APZ42_010964</name>
</gene>
<dbReference type="PANTHER" id="PTHR24559:SF444">
    <property type="entry name" value="REVERSE TRANSCRIPTASE DOMAIN-CONTAINING PROTEIN"/>
    <property type="match status" value="1"/>
</dbReference>
<evidence type="ECO:0000313" key="4">
    <source>
        <dbReference type="Proteomes" id="UP000076858"/>
    </source>
</evidence>
<dbReference type="PANTHER" id="PTHR24559">
    <property type="entry name" value="TRANSPOSON TY3-I GAG-POL POLYPROTEIN"/>
    <property type="match status" value="1"/>
</dbReference>
<dbReference type="Gene3D" id="2.40.70.10">
    <property type="entry name" value="Acid Proteases"/>
    <property type="match status" value="1"/>
</dbReference>
<dbReference type="InterPro" id="IPR021109">
    <property type="entry name" value="Peptidase_aspartic_dom_sf"/>
</dbReference>
<dbReference type="GO" id="GO:0071897">
    <property type="term" value="P:DNA biosynthetic process"/>
    <property type="evidence" value="ECO:0007669"/>
    <property type="project" value="UniProtKB-ARBA"/>
</dbReference>
<dbReference type="STRING" id="35525.A0A162TCJ8"/>
<feature type="compositionally biased region" description="Polar residues" evidence="1">
    <location>
        <begin position="138"/>
        <end position="147"/>
    </location>
</feature>
<feature type="region of interest" description="Disordered" evidence="1">
    <location>
        <begin position="189"/>
        <end position="212"/>
    </location>
</feature>
<dbReference type="Pfam" id="PF00078">
    <property type="entry name" value="RVT_1"/>
    <property type="match status" value="1"/>
</dbReference>
<evidence type="ECO:0000256" key="1">
    <source>
        <dbReference type="SAM" id="MobiDB-lite"/>
    </source>
</evidence>
<name>A0A162TCJ8_9CRUS</name>
<accession>A0A162TCJ8</accession>
<dbReference type="CDD" id="cd01647">
    <property type="entry name" value="RT_LTR"/>
    <property type="match status" value="1"/>
</dbReference>
<dbReference type="AlphaFoldDB" id="A0A162TCJ8"/>
<sequence length="789" mass="87991">MALRSRQDEWTLGVLGKEDAGPKSTTAGSSGDVRMEEMEKMFGELMKVMRRPTGQGTNKKRQTWIPDGRQETRTAQTGKNGYGQEKIVWFRGENHEGPQLIGLLRAEDEESDEKTWLFLRLVINKDGGTAYVVGGTEGTRSNRQRSSGAGKKSNPVGRRSVGDSYCGGIETRDAHQNRQLLYESTWKVTGNGGSRRDGEVNQSLGSSNSTSPIEEIPAKLDGAAFFSIMDLQAGYWQVPIKESYWPKTALVTADGLYQFKVMAMGLFNARDIPKKVDARMVEATKLAYLWQGLRPSVLEKLWSLKLTNCDEFLQEDVMYNERKIPAVIDTGAAVSVCSPGLAILLRPEIKPWLANRHMLINGQEIWSGGVVELELSDGVSNVVGGFLVLEMGGIDLLLGKDFQERFGTRMKIGALPEFIIGDIPMEMMAEKDIETHELVSRVGRMIPARSSAVVEIKVTSRIPGKGDRNQWVPRNMVLGMLEEINLDGEGTDTEGEVVTLTALEMPKWSREEFGKYVSKNIGMEVHDKIVGVLQAFEDCFVGENDRLGVCNVVDRGIETGDCRSIRQSPYSSAGKGRELMRTLVQAMEDAEIEETLVRLEGSALFSIMDLQSGYCQVPIKESDRPKSAFITANGLYQFKVMAFRLCAAPGTFQRMMDLVLGGLKWSACLVYLYDIIVYSRMVEEHVEKLRSWFRCLKGANLKVKLKKCLFAQARLQALGQVVEKDEITPDPEKICVGREFPRPPANATHAQKIKHVRSFIGLCSYYRRFPVRNVKLGVLALASPKLPPR</sequence>
<organism evidence="3 4">
    <name type="scientific">Daphnia magna</name>
    <dbReference type="NCBI Taxonomy" id="35525"/>
    <lineage>
        <taxon>Eukaryota</taxon>
        <taxon>Metazoa</taxon>
        <taxon>Ecdysozoa</taxon>
        <taxon>Arthropoda</taxon>
        <taxon>Crustacea</taxon>
        <taxon>Branchiopoda</taxon>
        <taxon>Diplostraca</taxon>
        <taxon>Cladocera</taxon>
        <taxon>Anomopoda</taxon>
        <taxon>Daphniidae</taxon>
        <taxon>Daphnia</taxon>
    </lineage>
</organism>
<feature type="domain" description="Reverse transcriptase" evidence="2">
    <location>
        <begin position="585"/>
        <end position="720"/>
    </location>
</feature>
<dbReference type="InterPro" id="IPR043502">
    <property type="entry name" value="DNA/RNA_pol_sf"/>
</dbReference>
<keyword evidence="4" id="KW-1185">Reference proteome</keyword>
<dbReference type="InterPro" id="IPR043128">
    <property type="entry name" value="Rev_trsase/Diguanyl_cyclase"/>
</dbReference>
<dbReference type="OrthoDB" id="6382106at2759"/>
<dbReference type="InterPro" id="IPR000477">
    <property type="entry name" value="RT_dom"/>
</dbReference>
<proteinExistence type="predicted"/>
<dbReference type="Proteomes" id="UP000076858">
    <property type="component" value="Unassembled WGS sequence"/>
</dbReference>